<feature type="compositionally biased region" description="Polar residues" evidence="16">
    <location>
        <begin position="681"/>
        <end position="690"/>
    </location>
</feature>
<dbReference type="Pfam" id="PF01396">
    <property type="entry name" value="Zn_ribbon_Top1"/>
    <property type="match status" value="1"/>
</dbReference>
<dbReference type="SUPFAM" id="SSF56712">
    <property type="entry name" value="Prokaryotic type I DNA topoisomerase"/>
    <property type="match status" value="1"/>
</dbReference>
<dbReference type="InterPro" id="IPR023406">
    <property type="entry name" value="Topo_IA_AS"/>
</dbReference>
<gene>
    <name evidence="19" type="ORF">CYR32_19665</name>
</gene>
<dbReference type="PROSITE" id="PS50880">
    <property type="entry name" value="TOPRIM"/>
    <property type="match status" value="1"/>
</dbReference>
<dbReference type="Gene3D" id="3.30.65.10">
    <property type="entry name" value="Bacterial Topoisomerase I, domain 1"/>
    <property type="match status" value="1"/>
</dbReference>
<dbReference type="PROSITE" id="PS52039">
    <property type="entry name" value="TOPO_IA_2"/>
    <property type="match status" value="1"/>
</dbReference>
<dbReference type="InterPro" id="IPR003602">
    <property type="entry name" value="Topo_IA_DNA-bd_dom"/>
</dbReference>
<dbReference type="InterPro" id="IPR013497">
    <property type="entry name" value="Topo_IA_cen"/>
</dbReference>
<dbReference type="PANTHER" id="PTHR11390">
    <property type="entry name" value="PROKARYOTIC DNA TOPOISOMERASE"/>
    <property type="match status" value="1"/>
</dbReference>
<dbReference type="CDD" id="cd00186">
    <property type="entry name" value="TOP1Ac"/>
    <property type="match status" value="1"/>
</dbReference>
<dbReference type="Gene3D" id="2.70.20.10">
    <property type="entry name" value="Topoisomerase I, domain 3"/>
    <property type="match status" value="1"/>
</dbReference>
<protein>
    <recommendedName>
        <fullName evidence="3">DNA topoisomerase</fullName>
        <ecNumber evidence="3">5.6.2.1</ecNumber>
    </recommendedName>
    <alternativeName>
        <fullName evidence="15">Omega-protein</fullName>
    </alternativeName>
    <alternativeName>
        <fullName evidence="14">Relaxing enzyme</fullName>
    </alternativeName>
    <alternativeName>
        <fullName evidence="12">Swivelase</fullName>
    </alternativeName>
    <alternativeName>
        <fullName evidence="13">Untwisting enzyme</fullName>
    </alternativeName>
</protein>
<dbReference type="SUPFAM" id="SSF57783">
    <property type="entry name" value="Zinc beta-ribbon"/>
    <property type="match status" value="1"/>
</dbReference>
<dbReference type="FunFam" id="1.10.290.10:FF:000004">
    <property type="entry name" value="DNA topoisomerase 3"/>
    <property type="match status" value="1"/>
</dbReference>
<dbReference type="EMBL" id="PJZH01000037">
    <property type="protein sequence ID" value="PLR29934.1"/>
    <property type="molecule type" value="Genomic_DNA"/>
</dbReference>
<reference evidence="19 20" key="1">
    <citation type="submission" date="2017-12" db="EMBL/GenBank/DDBJ databases">
        <title>Characterization of six clinical isolates of Enterochimera gen. nov., a novel genus of the Yersiniaciae family and the three species Enterochimera arupensis sp. nov., Enterochimera coloradensis sp. nov, and Enterochimera californica sp. nov.</title>
        <authorList>
            <person name="Rossi A."/>
            <person name="Fisher M."/>
        </authorList>
    </citation>
    <scope>NUCLEOTIDE SEQUENCE [LARGE SCALE GENOMIC DNA]</scope>
    <source>
        <strain evidence="20">2016-Iso4</strain>
    </source>
</reference>
<dbReference type="InterPro" id="IPR023405">
    <property type="entry name" value="Topo_IA_core_domain"/>
</dbReference>
<name>A0A2N5DTT0_9GAMM</name>
<dbReference type="Gene3D" id="1.10.290.10">
    <property type="entry name" value="Topoisomerase I, domain 4"/>
    <property type="match status" value="1"/>
</dbReference>
<dbReference type="InterPro" id="IPR034144">
    <property type="entry name" value="TOPRIM_TopoIII"/>
</dbReference>
<evidence type="ECO:0000256" key="5">
    <source>
        <dbReference type="ARBA" id="ARBA00022737"/>
    </source>
</evidence>
<dbReference type="OrthoDB" id="9803554at2"/>
<dbReference type="SMART" id="SM00493">
    <property type="entry name" value="TOPRIM"/>
    <property type="match status" value="1"/>
</dbReference>
<keyword evidence="7" id="KW-0862">Zinc</keyword>
<dbReference type="Gene3D" id="3.40.50.140">
    <property type="match status" value="1"/>
</dbReference>
<evidence type="ECO:0000256" key="10">
    <source>
        <dbReference type="ARBA" id="ARBA00023125"/>
    </source>
</evidence>
<evidence type="ECO:0000313" key="19">
    <source>
        <dbReference type="EMBL" id="PLR29934.1"/>
    </source>
</evidence>
<evidence type="ECO:0000256" key="12">
    <source>
        <dbReference type="ARBA" id="ARBA00030003"/>
    </source>
</evidence>
<organism evidence="19 20">
    <name type="scientific">Chimaeribacter coloradensis</name>
    <dbReference type="NCBI Taxonomy" id="2060068"/>
    <lineage>
        <taxon>Bacteria</taxon>
        <taxon>Pseudomonadati</taxon>
        <taxon>Pseudomonadota</taxon>
        <taxon>Gammaproteobacteria</taxon>
        <taxon>Enterobacterales</taxon>
        <taxon>Yersiniaceae</taxon>
        <taxon>Chimaeribacter</taxon>
    </lineage>
</organism>
<evidence type="ECO:0000259" key="17">
    <source>
        <dbReference type="PROSITE" id="PS50880"/>
    </source>
</evidence>
<evidence type="ECO:0000256" key="3">
    <source>
        <dbReference type="ARBA" id="ARBA00012891"/>
    </source>
</evidence>
<feature type="compositionally biased region" description="Basic residues" evidence="16">
    <location>
        <begin position="657"/>
        <end position="674"/>
    </location>
</feature>
<feature type="domain" description="Toprim" evidence="17">
    <location>
        <begin position="1"/>
        <end position="133"/>
    </location>
</feature>
<dbReference type="InterPro" id="IPR013825">
    <property type="entry name" value="Topo_IA_cen_sub2"/>
</dbReference>
<evidence type="ECO:0000256" key="16">
    <source>
        <dbReference type="SAM" id="MobiDB-lite"/>
    </source>
</evidence>
<dbReference type="CDD" id="cd03362">
    <property type="entry name" value="TOPRIM_TopoIA_TopoIII"/>
    <property type="match status" value="1"/>
</dbReference>
<proteinExistence type="inferred from homology"/>
<evidence type="ECO:0000256" key="4">
    <source>
        <dbReference type="ARBA" id="ARBA00022723"/>
    </source>
</evidence>
<dbReference type="Gene3D" id="1.10.460.10">
    <property type="entry name" value="Topoisomerase I, domain 2"/>
    <property type="match status" value="1"/>
</dbReference>
<dbReference type="GO" id="GO:0003917">
    <property type="term" value="F:DNA topoisomerase type I (single strand cut, ATP-independent) activity"/>
    <property type="evidence" value="ECO:0007669"/>
    <property type="project" value="UniProtKB-EC"/>
</dbReference>
<feature type="domain" description="Topo IA-type catalytic" evidence="18">
    <location>
        <begin position="150"/>
        <end position="603"/>
    </location>
</feature>
<keyword evidence="20" id="KW-1185">Reference proteome</keyword>
<dbReference type="InterPro" id="IPR013824">
    <property type="entry name" value="Topo_IA_cen_sub1"/>
</dbReference>
<evidence type="ECO:0000256" key="8">
    <source>
        <dbReference type="ARBA" id="ARBA00022842"/>
    </source>
</evidence>
<evidence type="ECO:0000259" key="18">
    <source>
        <dbReference type="PROSITE" id="PS52039"/>
    </source>
</evidence>
<dbReference type="GO" id="GO:0003677">
    <property type="term" value="F:DNA binding"/>
    <property type="evidence" value="ECO:0007669"/>
    <property type="project" value="UniProtKB-KW"/>
</dbReference>
<dbReference type="InterPro" id="IPR006171">
    <property type="entry name" value="TOPRIM_dom"/>
</dbReference>
<evidence type="ECO:0000256" key="9">
    <source>
        <dbReference type="ARBA" id="ARBA00023029"/>
    </source>
</evidence>
<evidence type="ECO:0000256" key="2">
    <source>
        <dbReference type="ARBA" id="ARBA00009446"/>
    </source>
</evidence>
<dbReference type="InterPro" id="IPR013498">
    <property type="entry name" value="Topo_IA_Znf"/>
</dbReference>
<evidence type="ECO:0000256" key="15">
    <source>
        <dbReference type="ARBA" id="ARBA00032877"/>
    </source>
</evidence>
<keyword evidence="9" id="KW-0799">Topoisomerase</keyword>
<evidence type="ECO:0000313" key="20">
    <source>
        <dbReference type="Proteomes" id="UP000234503"/>
    </source>
</evidence>
<feature type="region of interest" description="Disordered" evidence="16">
    <location>
        <begin position="653"/>
        <end position="690"/>
    </location>
</feature>
<sequence length="690" mass="76114">MQLYLCEKPSQAKDIARVLGVSQRGQGCISGGNITVTWAVGHLLETATPETYGEQFGRPWRTEVLPIIPDRWQMTVKKDTADQFGVIKKLLKQASEVVIATDADREGEVIARELMDYCNYTGAVRRLWLSALDEASIKKALSEMLSGDQTEKLYQAGIGRSRADWLIGMNLTRLYTLKAGEAGLSEVFSVGRVQTPTLAIVVNRDLEIAGFTPKPWWKVRAQLEKDGVRFEAEWVAAEQYCDDEKRCVNQQIALAVQQICLKAGNGSVISVEKKRAKTPAPLCFSLGDLQEACNRKWGLGANEVLSIAQSLYETHKATTYPRTDCGYLPVSMREEVNDVLQAVQHSDPAIGSELSRLDTAYTSRVWNDKKITAHHAIIPTRQPFDIAKLNAKELKVYSLIRLHYLAQFMPLQESDVTDATFNIGNQLFRTRGRVMVHAGWKSLFRGELAEQEEGEGDKESAAQLPVLEQGKVCSVTGADVKDNVTKAPPHHTEGTLIAAMKNAASLVTDPQLRKVLRDNAGLGTEATRSGVLETLFKRGFLEKKGKFIIATQMARELIAALPETLTSPGMTALWEQALDDIAQGKSGLSDFMQKQSQWTRHLVEKGRDTAFKVTVPVGPVCPLCGGQTHQRKSKEGKFWGCVKYPDCKGIVGETNRKTRRQAAGKSRSTGKGRKSPASAPATLNLQSQKG</sequence>
<keyword evidence="5" id="KW-0677">Repeat</keyword>
<comment type="caution">
    <text evidence="19">The sequence shown here is derived from an EMBL/GenBank/DDBJ whole genome shotgun (WGS) entry which is preliminary data.</text>
</comment>
<evidence type="ECO:0000256" key="1">
    <source>
        <dbReference type="ARBA" id="ARBA00000213"/>
    </source>
</evidence>
<comment type="catalytic activity">
    <reaction evidence="1">
        <text>ATP-independent breakage of single-stranded DNA, followed by passage and rejoining.</text>
        <dbReference type="EC" id="5.6.2.1"/>
    </reaction>
</comment>
<dbReference type="InterPro" id="IPR005738">
    <property type="entry name" value="TopoIII"/>
</dbReference>
<dbReference type="RefSeq" id="WP_101826808.1">
    <property type="nucleotide sequence ID" value="NZ_PJZH01000037.1"/>
</dbReference>
<dbReference type="NCBIfam" id="TIGR01056">
    <property type="entry name" value="topB"/>
    <property type="match status" value="1"/>
</dbReference>
<dbReference type="EC" id="5.6.2.1" evidence="3"/>
<keyword evidence="4" id="KW-0479">Metal-binding</keyword>
<keyword evidence="10" id="KW-0238">DNA-binding</keyword>
<dbReference type="Pfam" id="PF01751">
    <property type="entry name" value="Toprim"/>
    <property type="match status" value="1"/>
</dbReference>
<accession>A0A2N5DTT0</accession>
<evidence type="ECO:0000256" key="14">
    <source>
        <dbReference type="ARBA" id="ARBA00032235"/>
    </source>
</evidence>
<evidence type="ECO:0000256" key="6">
    <source>
        <dbReference type="ARBA" id="ARBA00022771"/>
    </source>
</evidence>
<dbReference type="GO" id="GO:0006310">
    <property type="term" value="P:DNA recombination"/>
    <property type="evidence" value="ECO:0007669"/>
    <property type="project" value="TreeGrafter"/>
</dbReference>
<dbReference type="InterPro" id="IPR003601">
    <property type="entry name" value="Topo_IA_2"/>
</dbReference>
<dbReference type="NCBIfam" id="NF005829">
    <property type="entry name" value="PRK07726.1"/>
    <property type="match status" value="1"/>
</dbReference>
<dbReference type="GO" id="GO:0006281">
    <property type="term" value="P:DNA repair"/>
    <property type="evidence" value="ECO:0007669"/>
    <property type="project" value="TreeGrafter"/>
</dbReference>
<keyword evidence="6" id="KW-0863">Zinc-finger</keyword>
<dbReference type="GO" id="GO:0008270">
    <property type="term" value="F:zinc ion binding"/>
    <property type="evidence" value="ECO:0007669"/>
    <property type="project" value="UniProtKB-KW"/>
</dbReference>
<dbReference type="GO" id="GO:0006265">
    <property type="term" value="P:DNA topological change"/>
    <property type="evidence" value="ECO:0007669"/>
    <property type="project" value="InterPro"/>
</dbReference>
<evidence type="ECO:0000256" key="11">
    <source>
        <dbReference type="ARBA" id="ARBA00023235"/>
    </source>
</evidence>
<dbReference type="SMART" id="SM00437">
    <property type="entry name" value="TOP1Ac"/>
    <property type="match status" value="1"/>
</dbReference>
<dbReference type="PROSITE" id="PS00396">
    <property type="entry name" value="TOPO_IA_1"/>
    <property type="match status" value="1"/>
</dbReference>
<dbReference type="GO" id="GO:0043597">
    <property type="term" value="C:cytoplasmic replication fork"/>
    <property type="evidence" value="ECO:0007669"/>
    <property type="project" value="TreeGrafter"/>
</dbReference>
<dbReference type="PANTHER" id="PTHR11390:SF21">
    <property type="entry name" value="DNA TOPOISOMERASE 3-ALPHA"/>
    <property type="match status" value="1"/>
</dbReference>
<dbReference type="Proteomes" id="UP000234503">
    <property type="component" value="Unassembled WGS sequence"/>
</dbReference>
<evidence type="ECO:0000256" key="7">
    <source>
        <dbReference type="ARBA" id="ARBA00022833"/>
    </source>
</evidence>
<keyword evidence="8" id="KW-0460">Magnesium</keyword>
<dbReference type="PRINTS" id="PR00417">
    <property type="entry name" value="PRTPISMRASEI"/>
</dbReference>
<dbReference type="InterPro" id="IPR013826">
    <property type="entry name" value="Topo_IA_cen_sub3"/>
</dbReference>
<dbReference type="Pfam" id="PF01131">
    <property type="entry name" value="Topoisom_bac"/>
    <property type="match status" value="1"/>
</dbReference>
<dbReference type="SMART" id="SM00436">
    <property type="entry name" value="TOP1Bc"/>
    <property type="match status" value="1"/>
</dbReference>
<dbReference type="InterPro" id="IPR000380">
    <property type="entry name" value="Topo_IA"/>
</dbReference>
<evidence type="ECO:0000256" key="13">
    <source>
        <dbReference type="ARBA" id="ARBA00031985"/>
    </source>
</evidence>
<dbReference type="AlphaFoldDB" id="A0A2N5DTT0"/>
<comment type="similarity">
    <text evidence="2">Belongs to the type IA topoisomerase family.</text>
</comment>
<keyword evidence="11 19" id="KW-0413">Isomerase</keyword>